<dbReference type="eggNOG" id="COG0484">
    <property type="taxonomic scope" value="Bacteria"/>
</dbReference>
<dbReference type="PANTHER" id="PTHR44360:SF1">
    <property type="entry name" value="DNAJ HOMOLOG SUBFAMILY B MEMBER 9"/>
    <property type="match status" value="1"/>
</dbReference>
<organism evidence="3 4">
    <name type="scientific">Crocosphaera chwakensis CCY0110</name>
    <dbReference type="NCBI Taxonomy" id="391612"/>
    <lineage>
        <taxon>Bacteria</taxon>
        <taxon>Bacillati</taxon>
        <taxon>Cyanobacteriota</taxon>
        <taxon>Cyanophyceae</taxon>
        <taxon>Oscillatoriophycideae</taxon>
        <taxon>Chroococcales</taxon>
        <taxon>Aphanothecaceae</taxon>
        <taxon>Crocosphaera</taxon>
        <taxon>Crocosphaera chwakensis</taxon>
    </lineage>
</organism>
<dbReference type="Pfam" id="PF00226">
    <property type="entry name" value="DnaJ"/>
    <property type="match status" value="1"/>
</dbReference>
<evidence type="ECO:0000259" key="2">
    <source>
        <dbReference type="PROSITE" id="PS50076"/>
    </source>
</evidence>
<protein>
    <submittedName>
        <fullName evidence="3">Heat shock protein DnaJ-like</fullName>
    </submittedName>
</protein>
<dbReference type="PRINTS" id="PR00625">
    <property type="entry name" value="JDOMAIN"/>
</dbReference>
<dbReference type="GO" id="GO:0051787">
    <property type="term" value="F:misfolded protein binding"/>
    <property type="evidence" value="ECO:0007669"/>
    <property type="project" value="TreeGrafter"/>
</dbReference>
<dbReference type="GO" id="GO:0051087">
    <property type="term" value="F:protein-folding chaperone binding"/>
    <property type="evidence" value="ECO:0007669"/>
    <property type="project" value="TreeGrafter"/>
</dbReference>
<dbReference type="PROSITE" id="PS50076">
    <property type="entry name" value="DNAJ_2"/>
    <property type="match status" value="1"/>
</dbReference>
<reference evidence="3 4" key="1">
    <citation type="submission" date="2007-03" db="EMBL/GenBank/DDBJ databases">
        <authorList>
            <person name="Stal L."/>
            <person name="Ferriera S."/>
            <person name="Johnson J."/>
            <person name="Kravitz S."/>
            <person name="Beeson K."/>
            <person name="Sutton G."/>
            <person name="Rogers Y.-H."/>
            <person name="Friedman R."/>
            <person name="Frazier M."/>
            <person name="Venter J.C."/>
        </authorList>
    </citation>
    <scope>NUCLEOTIDE SEQUENCE [LARGE SCALE GENOMIC DNA]</scope>
    <source>
        <strain evidence="3 4">CCY0110</strain>
    </source>
</reference>
<dbReference type="InterPro" id="IPR051948">
    <property type="entry name" value="Hsp70_co-chaperone_J-domain"/>
</dbReference>
<keyword evidence="3" id="KW-0346">Stress response</keyword>
<dbReference type="InterPro" id="IPR036869">
    <property type="entry name" value="J_dom_sf"/>
</dbReference>
<dbReference type="PANTHER" id="PTHR44360">
    <property type="entry name" value="DNAJ HOMOLOG SUBFAMILY B MEMBER 9"/>
    <property type="match status" value="1"/>
</dbReference>
<dbReference type="AlphaFoldDB" id="A3ITB1"/>
<dbReference type="GO" id="GO:0036503">
    <property type="term" value="P:ERAD pathway"/>
    <property type="evidence" value="ECO:0007669"/>
    <property type="project" value="TreeGrafter"/>
</dbReference>
<feature type="domain" description="J" evidence="2">
    <location>
        <begin position="5"/>
        <end position="69"/>
    </location>
</feature>
<evidence type="ECO:0000313" key="4">
    <source>
        <dbReference type="Proteomes" id="UP000003781"/>
    </source>
</evidence>
<evidence type="ECO:0000313" key="3">
    <source>
        <dbReference type="EMBL" id="EAZ90296.1"/>
    </source>
</evidence>
<name>A3ITB1_9CHRO</name>
<accession>A3ITB1</accession>
<gene>
    <name evidence="3" type="ORF">CY0110_04206</name>
</gene>
<dbReference type="RefSeq" id="WP_008276615.1">
    <property type="nucleotide sequence ID" value="NZ_AAXW01000027.1"/>
</dbReference>
<dbReference type="OrthoDB" id="9779889at2"/>
<sequence>MTSTNHYHILEVSHTATQREIKQAYRRLAKRFHPDSRQETANHEQIIRINAAYEILGDPQRRQSYDQQLIPNYPSARRQQRTAQAHSYYQSRRATEEVSIGLIDEWLKKVYRPIDRLVSSILNRLNEQIDELAADPFDDELMAVFQDYVRCSRHDLQQAKRIFSSQPNPPKLAKIAAIVYYCLNHLADGIEELEWFSCNYDDSHLHTGQELFRMSHRLLNEVHRNVEIIVNR</sequence>
<dbReference type="EMBL" id="AAXW01000027">
    <property type="protein sequence ID" value="EAZ90296.1"/>
    <property type="molecule type" value="Genomic_DNA"/>
</dbReference>
<dbReference type="Gene3D" id="1.10.287.110">
    <property type="entry name" value="DnaJ domain"/>
    <property type="match status" value="1"/>
</dbReference>
<dbReference type="SUPFAM" id="SSF46565">
    <property type="entry name" value="Chaperone J-domain"/>
    <property type="match status" value="1"/>
</dbReference>
<comment type="caution">
    <text evidence="3">The sequence shown here is derived from an EMBL/GenBank/DDBJ whole genome shotgun (WGS) entry which is preliminary data.</text>
</comment>
<dbReference type="CDD" id="cd06257">
    <property type="entry name" value="DnaJ"/>
    <property type="match status" value="1"/>
</dbReference>
<evidence type="ECO:0000256" key="1">
    <source>
        <dbReference type="ARBA" id="ARBA00023186"/>
    </source>
</evidence>
<dbReference type="Proteomes" id="UP000003781">
    <property type="component" value="Unassembled WGS sequence"/>
</dbReference>
<dbReference type="SMART" id="SM00271">
    <property type="entry name" value="DnaJ"/>
    <property type="match status" value="1"/>
</dbReference>
<keyword evidence="1" id="KW-0143">Chaperone</keyword>
<dbReference type="InterPro" id="IPR001623">
    <property type="entry name" value="DnaJ_domain"/>
</dbReference>
<keyword evidence="4" id="KW-1185">Reference proteome</keyword>
<proteinExistence type="predicted"/>